<name>A0ABP6M2D7_9ACTN</name>
<protein>
    <recommendedName>
        <fullName evidence="4">GntR family transcriptional regulator</fullName>
    </recommendedName>
</protein>
<evidence type="ECO:0008006" key="4">
    <source>
        <dbReference type="Google" id="ProtNLM"/>
    </source>
</evidence>
<comment type="caution">
    <text evidence="2">The sequence shown here is derived from an EMBL/GenBank/DDBJ whole genome shotgun (WGS) entry which is preliminary data.</text>
</comment>
<feature type="region of interest" description="Disordered" evidence="1">
    <location>
        <begin position="1"/>
        <end position="27"/>
    </location>
</feature>
<evidence type="ECO:0000313" key="3">
    <source>
        <dbReference type="Proteomes" id="UP001501532"/>
    </source>
</evidence>
<feature type="compositionally biased region" description="Basic and acidic residues" evidence="1">
    <location>
        <begin position="56"/>
        <end position="66"/>
    </location>
</feature>
<dbReference type="EMBL" id="BAAAUF010000076">
    <property type="protein sequence ID" value="GAA3073385.1"/>
    <property type="molecule type" value="Genomic_DNA"/>
</dbReference>
<sequence length="79" mass="9099">MNSEHEQSPVVGAGQREARQPSERGQDLLRRVRQRFIETLLVHGEAVPEGQEVPEDATHELRRDEDGNLIARRRHFSAF</sequence>
<evidence type="ECO:0000313" key="2">
    <source>
        <dbReference type="EMBL" id="GAA3073385.1"/>
    </source>
</evidence>
<gene>
    <name evidence="2" type="ORF">GCM10010448_65090</name>
</gene>
<accession>A0ABP6M2D7</accession>
<keyword evidence="3" id="KW-1185">Reference proteome</keyword>
<feature type="compositionally biased region" description="Basic and acidic residues" evidence="1">
    <location>
        <begin position="16"/>
        <end position="27"/>
    </location>
</feature>
<evidence type="ECO:0000256" key="1">
    <source>
        <dbReference type="SAM" id="MobiDB-lite"/>
    </source>
</evidence>
<dbReference type="Proteomes" id="UP001501532">
    <property type="component" value="Unassembled WGS sequence"/>
</dbReference>
<organism evidence="2 3">
    <name type="scientific">Streptomyces glomeratus</name>
    <dbReference type="NCBI Taxonomy" id="284452"/>
    <lineage>
        <taxon>Bacteria</taxon>
        <taxon>Bacillati</taxon>
        <taxon>Actinomycetota</taxon>
        <taxon>Actinomycetes</taxon>
        <taxon>Kitasatosporales</taxon>
        <taxon>Streptomycetaceae</taxon>
        <taxon>Streptomyces</taxon>
    </lineage>
</organism>
<feature type="region of interest" description="Disordered" evidence="1">
    <location>
        <begin position="47"/>
        <end position="66"/>
    </location>
</feature>
<proteinExistence type="predicted"/>
<reference evidence="3" key="1">
    <citation type="journal article" date="2019" name="Int. J. Syst. Evol. Microbiol.">
        <title>The Global Catalogue of Microorganisms (GCM) 10K type strain sequencing project: providing services to taxonomists for standard genome sequencing and annotation.</title>
        <authorList>
            <consortium name="The Broad Institute Genomics Platform"/>
            <consortium name="The Broad Institute Genome Sequencing Center for Infectious Disease"/>
            <person name="Wu L."/>
            <person name="Ma J."/>
        </authorList>
    </citation>
    <scope>NUCLEOTIDE SEQUENCE [LARGE SCALE GENOMIC DNA]</scope>
    <source>
        <strain evidence="3">JCM 9091</strain>
    </source>
</reference>